<gene>
    <name evidence="1" type="ORF">DKG75_20545</name>
</gene>
<dbReference type="Proteomes" id="UP000246077">
    <property type="component" value="Unassembled WGS sequence"/>
</dbReference>
<dbReference type="AlphaFoldDB" id="A0A317DZN4"/>
<comment type="caution">
    <text evidence="1">The sequence shown here is derived from an EMBL/GenBank/DDBJ whole genome shotgun (WGS) entry which is preliminary data.</text>
</comment>
<sequence>MEDICSRQDALARATDVEIVASQIKAKFGTLHFQLSEYLPGSQDIVTAGEHKSCVTCERCGAPGSVRMTEHWVSTRCDRCHAQDLIDDGAAASVLGGKADVMARRLASAKALLGEDECIALAGGAIVAWTLSRKRRRSR</sequence>
<accession>A0A317DZN4</accession>
<evidence type="ECO:0000313" key="2">
    <source>
        <dbReference type="Proteomes" id="UP000246077"/>
    </source>
</evidence>
<proteinExistence type="predicted"/>
<organism evidence="1 2">
    <name type="scientific">Zavarzinia compransoris</name>
    <dbReference type="NCBI Taxonomy" id="1264899"/>
    <lineage>
        <taxon>Bacteria</taxon>
        <taxon>Pseudomonadati</taxon>
        <taxon>Pseudomonadota</taxon>
        <taxon>Alphaproteobacteria</taxon>
        <taxon>Rhodospirillales</taxon>
        <taxon>Zavarziniaceae</taxon>
        <taxon>Zavarzinia</taxon>
    </lineage>
</organism>
<dbReference type="RefSeq" id="WP_109923062.1">
    <property type="nucleotide sequence ID" value="NZ_QGLF01000006.1"/>
</dbReference>
<protein>
    <recommendedName>
        <fullName evidence="3">Transposase</fullName>
    </recommendedName>
</protein>
<reference evidence="2" key="1">
    <citation type="submission" date="2018-05" db="EMBL/GenBank/DDBJ databases">
        <title>Zavarzinia sp. HR-AS.</title>
        <authorList>
            <person name="Lee Y."/>
            <person name="Jeon C.O."/>
        </authorList>
    </citation>
    <scope>NUCLEOTIDE SEQUENCE [LARGE SCALE GENOMIC DNA]</scope>
    <source>
        <strain evidence="2">DSM 1231</strain>
    </source>
</reference>
<keyword evidence="2" id="KW-1185">Reference proteome</keyword>
<dbReference type="OrthoDB" id="7906710at2"/>
<evidence type="ECO:0008006" key="3">
    <source>
        <dbReference type="Google" id="ProtNLM"/>
    </source>
</evidence>
<dbReference type="EMBL" id="QGLF01000006">
    <property type="protein sequence ID" value="PWR18355.1"/>
    <property type="molecule type" value="Genomic_DNA"/>
</dbReference>
<name>A0A317DZN4_9PROT</name>
<evidence type="ECO:0000313" key="1">
    <source>
        <dbReference type="EMBL" id="PWR18355.1"/>
    </source>
</evidence>